<dbReference type="GO" id="GO:0006352">
    <property type="term" value="P:DNA-templated transcription initiation"/>
    <property type="evidence" value="ECO:0007669"/>
    <property type="project" value="InterPro"/>
</dbReference>
<feature type="domain" description="RNA polymerase sigma-70 region 2" evidence="6">
    <location>
        <begin position="18"/>
        <end position="81"/>
    </location>
</feature>
<gene>
    <name evidence="8" type="ORF">KL86DYS2_11283</name>
</gene>
<sequence>MTNDLAKGQQNVTDIFYKYRVQLKNYIAKRVFSKEDREDILQNVFYQLSKIDMIEKPIEQMSAWLYSVTNNQIIDRSRKHKEVDMPYVTAKDDEDTFLAEVSSLMFDKDASPETTYLRALVWEELDAALSELPIEQREAFELTELDGFSFKEISEATGVSVNTLISRKRYAVLHLRERLGNLYKELLEG</sequence>
<dbReference type="CDD" id="cd06171">
    <property type="entry name" value="Sigma70_r4"/>
    <property type="match status" value="1"/>
</dbReference>
<dbReference type="Pfam" id="PF04542">
    <property type="entry name" value="Sigma70_r2"/>
    <property type="match status" value="1"/>
</dbReference>
<feature type="domain" description="RNA polymerase sigma factor 70 region 4 type 2" evidence="7">
    <location>
        <begin position="123"/>
        <end position="164"/>
    </location>
</feature>
<dbReference type="PANTHER" id="PTHR43133:SF8">
    <property type="entry name" value="RNA POLYMERASE SIGMA FACTOR HI_1459-RELATED"/>
    <property type="match status" value="1"/>
</dbReference>
<comment type="similarity">
    <text evidence="1">Belongs to the sigma-70 factor family. ECF subfamily.</text>
</comment>
<dbReference type="RefSeq" id="WP_296948371.1">
    <property type="nucleotide sequence ID" value="NZ_CABTJG010000001.1"/>
</dbReference>
<reference evidence="8" key="1">
    <citation type="submission" date="2016-04" db="EMBL/GenBank/DDBJ databases">
        <authorList>
            <person name="Evans L.H."/>
            <person name="Alamgir A."/>
            <person name="Owens N."/>
            <person name="Weber N.D."/>
            <person name="Virtaneva K."/>
            <person name="Barbian K."/>
            <person name="Babar A."/>
            <person name="Rosenke K."/>
        </authorList>
    </citation>
    <scope>NUCLEOTIDE SEQUENCE</scope>
    <source>
        <strain evidence="8">86-2</strain>
    </source>
</reference>
<dbReference type="InterPro" id="IPR007627">
    <property type="entry name" value="RNA_pol_sigma70_r2"/>
</dbReference>
<evidence type="ECO:0000256" key="3">
    <source>
        <dbReference type="ARBA" id="ARBA00023082"/>
    </source>
</evidence>
<dbReference type="InterPro" id="IPR013325">
    <property type="entry name" value="RNA_pol_sigma_r2"/>
</dbReference>
<dbReference type="GO" id="GO:0016987">
    <property type="term" value="F:sigma factor activity"/>
    <property type="evidence" value="ECO:0007669"/>
    <property type="project" value="UniProtKB-KW"/>
</dbReference>
<dbReference type="Gene3D" id="1.10.1740.10">
    <property type="match status" value="1"/>
</dbReference>
<dbReference type="Gene3D" id="1.10.10.10">
    <property type="entry name" value="Winged helix-like DNA-binding domain superfamily/Winged helix DNA-binding domain"/>
    <property type="match status" value="1"/>
</dbReference>
<dbReference type="PANTHER" id="PTHR43133">
    <property type="entry name" value="RNA POLYMERASE ECF-TYPE SIGMA FACTO"/>
    <property type="match status" value="1"/>
</dbReference>
<dbReference type="InterPro" id="IPR039425">
    <property type="entry name" value="RNA_pol_sigma-70-like"/>
</dbReference>
<proteinExistence type="inferred from homology"/>
<dbReference type="AlphaFoldDB" id="A0A212JDN5"/>
<evidence type="ECO:0000256" key="2">
    <source>
        <dbReference type="ARBA" id="ARBA00023015"/>
    </source>
</evidence>
<keyword evidence="3" id="KW-0731">Sigma factor</keyword>
<keyword evidence="4" id="KW-0238">DNA-binding</keyword>
<dbReference type="GO" id="GO:0003677">
    <property type="term" value="F:DNA binding"/>
    <property type="evidence" value="ECO:0007669"/>
    <property type="project" value="UniProtKB-KW"/>
</dbReference>
<evidence type="ECO:0000256" key="5">
    <source>
        <dbReference type="ARBA" id="ARBA00023163"/>
    </source>
</evidence>
<dbReference type="InterPro" id="IPR036388">
    <property type="entry name" value="WH-like_DNA-bd_sf"/>
</dbReference>
<evidence type="ECO:0000313" key="8">
    <source>
        <dbReference type="EMBL" id="SBV97499.1"/>
    </source>
</evidence>
<keyword evidence="2" id="KW-0805">Transcription regulation</keyword>
<dbReference type="EMBL" id="FLUL01000001">
    <property type="protein sequence ID" value="SBV97499.1"/>
    <property type="molecule type" value="Genomic_DNA"/>
</dbReference>
<dbReference type="NCBIfam" id="TIGR02937">
    <property type="entry name" value="sigma70-ECF"/>
    <property type="match status" value="1"/>
</dbReference>
<keyword evidence="5" id="KW-0804">Transcription</keyword>
<evidence type="ECO:0000259" key="7">
    <source>
        <dbReference type="Pfam" id="PF08281"/>
    </source>
</evidence>
<evidence type="ECO:0000256" key="1">
    <source>
        <dbReference type="ARBA" id="ARBA00010641"/>
    </source>
</evidence>
<name>A0A212JDN5_9BACT</name>
<organism evidence="8">
    <name type="scientific">uncultured Dysgonomonas sp</name>
    <dbReference type="NCBI Taxonomy" id="206096"/>
    <lineage>
        <taxon>Bacteria</taxon>
        <taxon>Pseudomonadati</taxon>
        <taxon>Bacteroidota</taxon>
        <taxon>Bacteroidia</taxon>
        <taxon>Bacteroidales</taxon>
        <taxon>Dysgonomonadaceae</taxon>
        <taxon>Dysgonomonas</taxon>
        <taxon>environmental samples</taxon>
    </lineage>
</organism>
<dbReference type="InterPro" id="IPR014284">
    <property type="entry name" value="RNA_pol_sigma-70_dom"/>
</dbReference>
<accession>A0A212JDN5</accession>
<dbReference type="SUPFAM" id="SSF88659">
    <property type="entry name" value="Sigma3 and sigma4 domains of RNA polymerase sigma factors"/>
    <property type="match status" value="1"/>
</dbReference>
<protein>
    <submittedName>
        <fullName evidence="8">Uncharacterized protein</fullName>
    </submittedName>
</protein>
<dbReference type="InterPro" id="IPR013249">
    <property type="entry name" value="RNA_pol_sigma70_r4_t2"/>
</dbReference>
<evidence type="ECO:0000259" key="6">
    <source>
        <dbReference type="Pfam" id="PF04542"/>
    </source>
</evidence>
<dbReference type="SUPFAM" id="SSF88946">
    <property type="entry name" value="Sigma2 domain of RNA polymerase sigma factors"/>
    <property type="match status" value="1"/>
</dbReference>
<dbReference type="InterPro" id="IPR013324">
    <property type="entry name" value="RNA_pol_sigma_r3/r4-like"/>
</dbReference>
<dbReference type="Pfam" id="PF08281">
    <property type="entry name" value="Sigma70_r4_2"/>
    <property type="match status" value="1"/>
</dbReference>
<evidence type="ECO:0000256" key="4">
    <source>
        <dbReference type="ARBA" id="ARBA00023125"/>
    </source>
</evidence>